<proteinExistence type="predicted"/>
<keyword evidence="1" id="KW-0805">Transcription regulation</keyword>
<protein>
    <recommendedName>
        <fullName evidence="9">FHA domain-containing protein</fullName>
    </recommendedName>
</protein>
<reference evidence="7 8" key="1">
    <citation type="submission" date="2017-07" db="EMBL/GenBank/DDBJ databases">
        <title>Isolation and whole genome analysis of endospore-forming bacteria from heroin.</title>
        <authorList>
            <person name="Kalinowski J."/>
            <person name="Ahrens B."/>
            <person name="Al-Dilaimi A."/>
            <person name="Winkler A."/>
            <person name="Wibberg D."/>
            <person name="Schleenbecker U."/>
            <person name="Ruckert C."/>
            <person name="Wolfel R."/>
            <person name="Grass G."/>
        </authorList>
    </citation>
    <scope>NUCLEOTIDE SEQUENCE [LARGE SCALE GENOMIC DNA]</scope>
    <source>
        <strain evidence="7 8">7523-2</strain>
    </source>
</reference>
<keyword evidence="2 4" id="KW-0238">DNA-binding</keyword>
<feature type="DNA-binding region" description="OmpR/PhoB-type" evidence="4">
    <location>
        <begin position="111"/>
        <end position="220"/>
    </location>
</feature>
<dbReference type="InterPro" id="IPR036388">
    <property type="entry name" value="WH-like_DNA-bd_sf"/>
</dbReference>
<dbReference type="SUPFAM" id="SSF46894">
    <property type="entry name" value="C-terminal effector domain of the bipartite response regulators"/>
    <property type="match status" value="1"/>
</dbReference>
<dbReference type="PROSITE" id="PS51755">
    <property type="entry name" value="OMPR_PHOB"/>
    <property type="match status" value="1"/>
</dbReference>
<dbReference type="InterPro" id="IPR000253">
    <property type="entry name" value="FHA_dom"/>
</dbReference>
<gene>
    <name evidence="7" type="ORF">CHH61_07365</name>
</gene>
<evidence type="ECO:0000256" key="1">
    <source>
        <dbReference type="ARBA" id="ARBA00023015"/>
    </source>
</evidence>
<dbReference type="PANTHER" id="PTHR23308">
    <property type="entry name" value="NUCLEAR INHIBITOR OF PROTEIN PHOSPHATASE-1"/>
    <property type="match status" value="1"/>
</dbReference>
<dbReference type="InterPro" id="IPR001867">
    <property type="entry name" value="OmpR/PhoB-type_DNA-bd"/>
</dbReference>
<accession>A0A268S2H1</accession>
<keyword evidence="3" id="KW-0804">Transcription</keyword>
<dbReference type="Proteomes" id="UP000216133">
    <property type="component" value="Unassembled WGS sequence"/>
</dbReference>
<dbReference type="GO" id="GO:0003677">
    <property type="term" value="F:DNA binding"/>
    <property type="evidence" value="ECO:0007669"/>
    <property type="project" value="UniProtKB-UniRule"/>
</dbReference>
<feature type="domain" description="OmpR/PhoB-type" evidence="6">
    <location>
        <begin position="111"/>
        <end position="220"/>
    </location>
</feature>
<evidence type="ECO:0008006" key="9">
    <source>
        <dbReference type="Google" id="ProtNLM"/>
    </source>
</evidence>
<evidence type="ECO:0000259" key="6">
    <source>
        <dbReference type="PROSITE" id="PS51755"/>
    </source>
</evidence>
<dbReference type="SUPFAM" id="SSF49879">
    <property type="entry name" value="SMAD/FHA domain"/>
    <property type="match status" value="1"/>
</dbReference>
<dbReference type="SMART" id="SM00240">
    <property type="entry name" value="FHA"/>
    <property type="match status" value="1"/>
</dbReference>
<dbReference type="CDD" id="cd00060">
    <property type="entry name" value="FHA"/>
    <property type="match status" value="1"/>
</dbReference>
<dbReference type="CDD" id="cd00383">
    <property type="entry name" value="trans_reg_C"/>
    <property type="match status" value="1"/>
</dbReference>
<feature type="domain" description="FHA" evidence="5">
    <location>
        <begin position="27"/>
        <end position="77"/>
    </location>
</feature>
<dbReference type="SMART" id="SM00862">
    <property type="entry name" value="Trans_reg_C"/>
    <property type="match status" value="1"/>
</dbReference>
<name>A0A268S2H1_SHOCL</name>
<organism evidence="7 8">
    <name type="scientific">Shouchella clausii</name>
    <name type="common">Alkalihalobacillus clausii</name>
    <dbReference type="NCBI Taxonomy" id="79880"/>
    <lineage>
        <taxon>Bacteria</taxon>
        <taxon>Bacillati</taxon>
        <taxon>Bacillota</taxon>
        <taxon>Bacilli</taxon>
        <taxon>Bacillales</taxon>
        <taxon>Bacillaceae</taxon>
        <taxon>Shouchella</taxon>
    </lineage>
</organism>
<dbReference type="InterPro" id="IPR050923">
    <property type="entry name" value="Cell_Proc_Reg/RNA_Proc"/>
</dbReference>
<evidence type="ECO:0000313" key="8">
    <source>
        <dbReference type="Proteomes" id="UP000216133"/>
    </source>
</evidence>
<dbReference type="InterPro" id="IPR008984">
    <property type="entry name" value="SMAD_FHA_dom_sf"/>
</dbReference>
<dbReference type="PROSITE" id="PS50006">
    <property type="entry name" value="FHA_DOMAIN"/>
    <property type="match status" value="1"/>
</dbReference>
<dbReference type="Gene3D" id="2.60.200.20">
    <property type="match status" value="1"/>
</dbReference>
<dbReference type="AlphaFoldDB" id="A0A268S2H1"/>
<comment type="caution">
    <text evidence="7">The sequence shown here is derived from an EMBL/GenBank/DDBJ whole genome shotgun (WGS) entry which is preliminary data.</text>
</comment>
<evidence type="ECO:0000313" key="7">
    <source>
        <dbReference type="EMBL" id="PAF26680.1"/>
    </source>
</evidence>
<sequence length="228" mass="25395">MQKTAIQISKGQGFPSGEQVFVRGGRMLIGRAGPSVDIGFTDPYISRKHALIEEKDGDYTITDLNSKHGVEVNRLPIPAGKPFPLYHSDSITLAKGAAELTFLHGGEQRQEQTRELDAVIDHRLIVQKTKRQVIVGGQRLALSGKHIELLFCLYDHRNRAVSYEELKANVWPERLAVQGGTVPDVEKEEVNALVYRLRKKLGAYSSMIVTVPRYGYMLDLGEGRAKKG</sequence>
<dbReference type="RefSeq" id="WP_063609218.1">
    <property type="nucleotide sequence ID" value="NZ_CP154609.1"/>
</dbReference>
<dbReference type="InterPro" id="IPR016032">
    <property type="entry name" value="Sig_transdc_resp-reg_C-effctor"/>
</dbReference>
<evidence type="ECO:0000256" key="4">
    <source>
        <dbReference type="PROSITE-ProRule" id="PRU01091"/>
    </source>
</evidence>
<dbReference type="EMBL" id="NPBS01000032">
    <property type="protein sequence ID" value="PAF26680.1"/>
    <property type="molecule type" value="Genomic_DNA"/>
</dbReference>
<dbReference type="Gene3D" id="1.10.10.10">
    <property type="entry name" value="Winged helix-like DNA-binding domain superfamily/Winged helix DNA-binding domain"/>
    <property type="match status" value="1"/>
</dbReference>
<evidence type="ECO:0000259" key="5">
    <source>
        <dbReference type="PROSITE" id="PS50006"/>
    </source>
</evidence>
<dbReference type="Pfam" id="PF00498">
    <property type="entry name" value="FHA"/>
    <property type="match status" value="1"/>
</dbReference>
<dbReference type="Pfam" id="PF00486">
    <property type="entry name" value="Trans_reg_C"/>
    <property type="match status" value="1"/>
</dbReference>
<dbReference type="GO" id="GO:0006355">
    <property type="term" value="P:regulation of DNA-templated transcription"/>
    <property type="evidence" value="ECO:0007669"/>
    <property type="project" value="InterPro"/>
</dbReference>
<evidence type="ECO:0000256" key="3">
    <source>
        <dbReference type="ARBA" id="ARBA00023163"/>
    </source>
</evidence>
<dbReference type="GO" id="GO:0000160">
    <property type="term" value="P:phosphorelay signal transduction system"/>
    <property type="evidence" value="ECO:0007669"/>
    <property type="project" value="InterPro"/>
</dbReference>
<evidence type="ECO:0000256" key="2">
    <source>
        <dbReference type="ARBA" id="ARBA00023125"/>
    </source>
</evidence>